<accession>A0A7G6TXG6</accession>
<dbReference type="InterPro" id="IPR013563">
    <property type="entry name" value="Oligopep_ABC_C"/>
</dbReference>
<dbReference type="FunFam" id="3.40.50.300:FF:000016">
    <property type="entry name" value="Oligopeptide ABC transporter ATP-binding component"/>
    <property type="match status" value="1"/>
</dbReference>
<protein>
    <submittedName>
        <fullName evidence="10">ABC transporter ATP-binding protein</fullName>
    </submittedName>
</protein>
<evidence type="ECO:0000256" key="8">
    <source>
        <dbReference type="ARBA" id="ARBA00024722"/>
    </source>
</evidence>
<feature type="domain" description="ABC transporter" evidence="9">
    <location>
        <begin position="6"/>
        <end position="256"/>
    </location>
</feature>
<dbReference type="InterPro" id="IPR003593">
    <property type="entry name" value="AAA+_ATPase"/>
</dbReference>
<organism evidence="10 11">
    <name type="scientific">Tardiphaga robiniae</name>
    <dbReference type="NCBI Taxonomy" id="943830"/>
    <lineage>
        <taxon>Bacteria</taxon>
        <taxon>Pseudomonadati</taxon>
        <taxon>Pseudomonadota</taxon>
        <taxon>Alphaproteobacteria</taxon>
        <taxon>Hyphomicrobiales</taxon>
        <taxon>Nitrobacteraceae</taxon>
        <taxon>Tardiphaga</taxon>
    </lineage>
</organism>
<dbReference type="PROSITE" id="PS50893">
    <property type="entry name" value="ABC_TRANSPORTER_2"/>
    <property type="match status" value="1"/>
</dbReference>
<keyword evidence="6 10" id="KW-0067">ATP-binding</keyword>
<dbReference type="Gene3D" id="3.40.50.300">
    <property type="entry name" value="P-loop containing nucleotide triphosphate hydrolases"/>
    <property type="match status" value="1"/>
</dbReference>
<dbReference type="CDD" id="cd03257">
    <property type="entry name" value="ABC_NikE_OppD_transporters"/>
    <property type="match status" value="1"/>
</dbReference>
<comment type="subcellular location">
    <subcellularLocation>
        <location evidence="1">Cell inner membrane</location>
        <topology evidence="1">Peripheral membrane protein</topology>
    </subcellularLocation>
</comment>
<dbReference type="GO" id="GO:0055085">
    <property type="term" value="P:transmembrane transport"/>
    <property type="evidence" value="ECO:0007669"/>
    <property type="project" value="UniProtKB-ARBA"/>
</dbReference>
<dbReference type="GO" id="GO:0005886">
    <property type="term" value="C:plasma membrane"/>
    <property type="evidence" value="ECO:0007669"/>
    <property type="project" value="UniProtKB-SubCell"/>
</dbReference>
<dbReference type="GO" id="GO:0016887">
    <property type="term" value="F:ATP hydrolysis activity"/>
    <property type="evidence" value="ECO:0007669"/>
    <property type="project" value="InterPro"/>
</dbReference>
<dbReference type="PANTHER" id="PTHR43297:SF2">
    <property type="entry name" value="DIPEPTIDE TRANSPORT ATP-BINDING PROTEIN DPPD"/>
    <property type="match status" value="1"/>
</dbReference>
<evidence type="ECO:0000313" key="11">
    <source>
        <dbReference type="Proteomes" id="UP000515291"/>
    </source>
</evidence>
<evidence type="ECO:0000256" key="1">
    <source>
        <dbReference type="ARBA" id="ARBA00004417"/>
    </source>
</evidence>
<dbReference type="Pfam" id="PF00005">
    <property type="entry name" value="ABC_tran"/>
    <property type="match status" value="1"/>
</dbReference>
<sequence length="339" mass="36414">MGEPVLSVDGLSVRFDRKGGALTAVDGLSFDISAGETLAIVGESGCGKSLTALALLGLVAAPGRIEGRSVKLQGRDILGLEGEALRRLRGNRIAMIFQEPMTALNPVLTIGEQIIEAITAHEDISHQTAGDRAVSLLDRVRISDPRRRVNDYPHHLSGGMRQRVMIAIALACNPALLVADEPTTALDVTIQSQILELLDQIKRESGTAILLITHDLGVVSEYSDRVLVMYAGRKVEERTTRDLLKSPLHPYTRGLIAARPGRHHVIGLRTRLSEIPGMVPSLAEMPHGCGFAARCSFVVDACRIARPPLIPVGAEGAVACLRIEEARASEHAAARCDAY</sequence>
<dbReference type="SUPFAM" id="SSF52540">
    <property type="entry name" value="P-loop containing nucleoside triphosphate hydrolases"/>
    <property type="match status" value="1"/>
</dbReference>
<dbReference type="Pfam" id="PF08352">
    <property type="entry name" value="oligo_HPY"/>
    <property type="match status" value="1"/>
</dbReference>
<evidence type="ECO:0000256" key="6">
    <source>
        <dbReference type="ARBA" id="ARBA00022840"/>
    </source>
</evidence>
<dbReference type="KEGG" id="trb:HB776_09520"/>
<dbReference type="AlphaFoldDB" id="A0A7G6TXG6"/>
<keyword evidence="4" id="KW-1003">Cell membrane</keyword>
<dbReference type="PANTHER" id="PTHR43297">
    <property type="entry name" value="OLIGOPEPTIDE TRANSPORT ATP-BINDING PROTEIN APPD"/>
    <property type="match status" value="1"/>
</dbReference>
<proteinExistence type="inferred from homology"/>
<evidence type="ECO:0000256" key="3">
    <source>
        <dbReference type="ARBA" id="ARBA00022448"/>
    </source>
</evidence>
<dbReference type="InterPro" id="IPR050388">
    <property type="entry name" value="ABC_Ni/Peptide_Import"/>
</dbReference>
<dbReference type="PROSITE" id="PS00211">
    <property type="entry name" value="ABC_TRANSPORTER_1"/>
    <property type="match status" value="1"/>
</dbReference>
<keyword evidence="5" id="KW-0547">Nucleotide-binding</keyword>
<dbReference type="GO" id="GO:0005524">
    <property type="term" value="F:ATP binding"/>
    <property type="evidence" value="ECO:0007669"/>
    <property type="project" value="UniProtKB-KW"/>
</dbReference>
<name>A0A7G6TXG6_9BRAD</name>
<evidence type="ECO:0000259" key="9">
    <source>
        <dbReference type="PROSITE" id="PS50893"/>
    </source>
</evidence>
<evidence type="ECO:0000256" key="5">
    <source>
        <dbReference type="ARBA" id="ARBA00022741"/>
    </source>
</evidence>
<keyword evidence="7" id="KW-0472">Membrane</keyword>
<dbReference type="InterPro" id="IPR027417">
    <property type="entry name" value="P-loop_NTPase"/>
</dbReference>
<dbReference type="InterPro" id="IPR017871">
    <property type="entry name" value="ABC_transporter-like_CS"/>
</dbReference>
<dbReference type="InterPro" id="IPR003439">
    <property type="entry name" value="ABC_transporter-like_ATP-bd"/>
</dbReference>
<comment type="similarity">
    <text evidence="2">Belongs to the ABC transporter superfamily.</text>
</comment>
<dbReference type="GO" id="GO:0015833">
    <property type="term" value="P:peptide transport"/>
    <property type="evidence" value="ECO:0007669"/>
    <property type="project" value="InterPro"/>
</dbReference>
<gene>
    <name evidence="10" type="ORF">HB776_09520</name>
</gene>
<dbReference type="RefSeq" id="WP_184517200.1">
    <property type="nucleotide sequence ID" value="NZ_CP050292.1"/>
</dbReference>
<evidence type="ECO:0000256" key="7">
    <source>
        <dbReference type="ARBA" id="ARBA00023136"/>
    </source>
</evidence>
<dbReference type="NCBIfam" id="TIGR01727">
    <property type="entry name" value="oligo_HPY"/>
    <property type="match status" value="1"/>
</dbReference>
<keyword evidence="3" id="KW-0813">Transport</keyword>
<evidence type="ECO:0000256" key="4">
    <source>
        <dbReference type="ARBA" id="ARBA00022475"/>
    </source>
</evidence>
<dbReference type="EMBL" id="CP050292">
    <property type="protein sequence ID" value="QND71448.1"/>
    <property type="molecule type" value="Genomic_DNA"/>
</dbReference>
<reference evidence="11" key="1">
    <citation type="journal article" date="2020" name="Mol. Plant Microbe">
        <title>Rhizobial microsymbionts of the narrowly endemic Oxytropis species growing in Kamchatka are characterized by significant genetic diversity and possess a set of genes that are associated with T3SS and T6SS secretion systems and can affect the development of symbiosis.</title>
        <authorList>
            <person name="Safronova V."/>
            <person name="Guro P."/>
            <person name="Sazanova A."/>
            <person name="Kuznetsova I."/>
            <person name="Belimov A."/>
            <person name="Yakubov V."/>
            <person name="Chirak E."/>
            <person name="Afonin A."/>
            <person name="Gogolev Y."/>
            <person name="Andronov E."/>
            <person name="Tikhonovich I."/>
        </authorList>
    </citation>
    <scope>NUCLEOTIDE SEQUENCE [LARGE SCALE GENOMIC DNA]</scope>
    <source>
        <strain evidence="11">581</strain>
    </source>
</reference>
<dbReference type="SMART" id="SM00382">
    <property type="entry name" value="AAA"/>
    <property type="match status" value="1"/>
</dbReference>
<evidence type="ECO:0000313" key="10">
    <source>
        <dbReference type="EMBL" id="QND71448.1"/>
    </source>
</evidence>
<dbReference type="Proteomes" id="UP000515291">
    <property type="component" value="Chromosome"/>
</dbReference>
<evidence type="ECO:0000256" key="2">
    <source>
        <dbReference type="ARBA" id="ARBA00005417"/>
    </source>
</evidence>
<comment type="function">
    <text evidence="8">Involved in beta-(1--&gt;2)glucan export. Transmembrane domains (TMD) form a pore in the inner membrane and the ATP-binding domain (NBD) is responsible for energy generation.</text>
</comment>